<keyword evidence="1" id="KW-1133">Transmembrane helix</keyword>
<organism evidence="2 3">
    <name type="scientific">Thermophagus xiamenensis</name>
    <dbReference type="NCBI Taxonomy" id="385682"/>
    <lineage>
        <taxon>Bacteria</taxon>
        <taxon>Pseudomonadati</taxon>
        <taxon>Bacteroidota</taxon>
        <taxon>Bacteroidia</taxon>
        <taxon>Marinilabiliales</taxon>
        <taxon>Marinilabiliaceae</taxon>
        <taxon>Thermophagus</taxon>
    </lineage>
</organism>
<proteinExistence type="predicted"/>
<dbReference type="AlphaFoldDB" id="A0A1I1XXK6"/>
<dbReference type="OrthoDB" id="1121503at2"/>
<feature type="transmembrane region" description="Helical" evidence="1">
    <location>
        <begin position="12"/>
        <end position="30"/>
    </location>
</feature>
<evidence type="ECO:0000313" key="2">
    <source>
        <dbReference type="EMBL" id="SFE12085.1"/>
    </source>
</evidence>
<dbReference type="Proteomes" id="UP000181976">
    <property type="component" value="Unassembled WGS sequence"/>
</dbReference>
<keyword evidence="1" id="KW-0472">Membrane</keyword>
<keyword evidence="1" id="KW-0812">Transmembrane</keyword>
<reference evidence="2 3" key="1">
    <citation type="submission" date="2016-10" db="EMBL/GenBank/DDBJ databases">
        <authorList>
            <person name="de Groot N.N."/>
        </authorList>
    </citation>
    <scope>NUCLEOTIDE SEQUENCE [LARGE SCALE GENOMIC DNA]</scope>
    <source>
        <strain evidence="2 3">DSM 19012</strain>
    </source>
</reference>
<dbReference type="EMBL" id="FONA01000007">
    <property type="protein sequence ID" value="SFE12085.1"/>
    <property type="molecule type" value="Genomic_DNA"/>
</dbReference>
<feature type="transmembrane region" description="Helical" evidence="1">
    <location>
        <begin position="42"/>
        <end position="63"/>
    </location>
</feature>
<dbReference type="InParanoid" id="A0A1I1XXK6"/>
<protein>
    <submittedName>
        <fullName evidence="2">Uncharacterized protein</fullName>
    </submittedName>
</protein>
<accession>A0A1I1XXK6</accession>
<sequence>MISNKKESNKALIIFTGTWTLLIIIFALSFSEVITIPMWSQLLILGLIALSGLFFYLGGFFFIQIEVENNKNLLVKHYNLFPIGRKFKAFKIPLHQIYRHEIKSKMAGLFYWLTIYQRMQGGIAKYPPVGLSATNKKNRLKIDQYLSKLEK</sequence>
<gene>
    <name evidence="2" type="ORF">SAMN05444380_1075</name>
</gene>
<evidence type="ECO:0000256" key="1">
    <source>
        <dbReference type="SAM" id="Phobius"/>
    </source>
</evidence>
<evidence type="ECO:0000313" key="3">
    <source>
        <dbReference type="Proteomes" id="UP000181976"/>
    </source>
</evidence>
<dbReference type="RefSeq" id="WP_010526275.1">
    <property type="nucleotide sequence ID" value="NZ_AFSL01000007.1"/>
</dbReference>
<name>A0A1I1XXK6_9BACT</name>
<keyword evidence="3" id="KW-1185">Reference proteome</keyword>
<dbReference type="STRING" id="385682.SAMN05444380_1075"/>
<dbReference type="eggNOG" id="ENOG502ZRJE">
    <property type="taxonomic scope" value="Bacteria"/>
</dbReference>